<dbReference type="SUPFAM" id="SSF53448">
    <property type="entry name" value="Nucleotide-diphospho-sugar transferases"/>
    <property type="match status" value="1"/>
</dbReference>
<name>A0A1Y5T2H1_9RHOB</name>
<dbReference type="Gene3D" id="3.90.550.10">
    <property type="entry name" value="Spore Coat Polysaccharide Biosynthesis Protein SpsA, Chain A"/>
    <property type="match status" value="1"/>
</dbReference>
<proteinExistence type="predicted"/>
<reference evidence="1 2" key="1">
    <citation type="submission" date="2017-03" db="EMBL/GenBank/DDBJ databases">
        <authorList>
            <person name="Afonso C.L."/>
            <person name="Miller P.J."/>
            <person name="Scott M.A."/>
            <person name="Spackman E."/>
            <person name="Goraichik I."/>
            <person name="Dimitrov K.M."/>
            <person name="Suarez D.L."/>
            <person name="Swayne D.E."/>
        </authorList>
    </citation>
    <scope>NUCLEOTIDE SEQUENCE [LARGE SCALE GENOMIC DNA]</scope>
    <source>
        <strain evidence="1 2">CECT 7680</strain>
    </source>
</reference>
<accession>A0A1Y5T2H1</accession>
<dbReference type="InterPro" id="IPR029044">
    <property type="entry name" value="Nucleotide-diphossugar_trans"/>
</dbReference>
<dbReference type="RefSeq" id="WP_085869288.1">
    <property type="nucleotide sequence ID" value="NZ_FWFQ01000020.1"/>
</dbReference>
<dbReference type="EMBL" id="FWFQ01000020">
    <property type="protein sequence ID" value="SLN52508.1"/>
    <property type="molecule type" value="Genomic_DNA"/>
</dbReference>
<keyword evidence="2" id="KW-1185">Reference proteome</keyword>
<evidence type="ECO:0000313" key="1">
    <source>
        <dbReference type="EMBL" id="SLN52508.1"/>
    </source>
</evidence>
<protein>
    <recommendedName>
        <fullName evidence="3">Glycosyl transferase family 8</fullName>
    </recommendedName>
</protein>
<dbReference type="AlphaFoldDB" id="A0A1Y5T2H1"/>
<dbReference type="Proteomes" id="UP000193409">
    <property type="component" value="Unassembled WGS sequence"/>
</dbReference>
<sequence length="319" mass="35985">MDTPGAQAARTAGFFMMDGTRYEPMAIYLAASLRHHHGDALALYAYVPAQKRAEVTPLTEKTLADLKVEIRDLPQPDLDGGIWKEPYPHGNKMLAALDDRHCDVSLFFDTDMVCVAPLELDGLVPEGAVAAMVSDYKTWGGKNRWQKAYGLFGLQVPEERVQFHRGQRLWSPPYFNAGFVGFREGRGADGMSFAEAWLDTARRIDFDTKLDGLRPFLDQVSLPVAIRRQGLAFEMLPRAYNLTIQNAEYDPDAQPRILHYHKPKYLKVWPQGAEAFEVCRRMVGDRRYGRLRARFKGFFENDLTGVQQSDPPGAAQQSG</sequence>
<dbReference type="OrthoDB" id="7648032at2"/>
<evidence type="ECO:0008006" key="3">
    <source>
        <dbReference type="Google" id="ProtNLM"/>
    </source>
</evidence>
<evidence type="ECO:0000313" key="2">
    <source>
        <dbReference type="Proteomes" id="UP000193409"/>
    </source>
</evidence>
<organism evidence="1 2">
    <name type="scientific">Pseudoruegeria aquimaris</name>
    <dbReference type="NCBI Taxonomy" id="393663"/>
    <lineage>
        <taxon>Bacteria</taxon>
        <taxon>Pseudomonadati</taxon>
        <taxon>Pseudomonadota</taxon>
        <taxon>Alphaproteobacteria</taxon>
        <taxon>Rhodobacterales</taxon>
        <taxon>Roseobacteraceae</taxon>
        <taxon>Pseudoruegeria</taxon>
    </lineage>
</organism>
<gene>
    <name evidence="1" type="ORF">PSA7680_02757</name>
</gene>